<name>A0A4V4HIM0_DENBC</name>
<evidence type="ECO:0000256" key="1">
    <source>
        <dbReference type="SAM" id="MobiDB-lite"/>
    </source>
</evidence>
<evidence type="ECO:0000313" key="3">
    <source>
        <dbReference type="Proteomes" id="UP000297245"/>
    </source>
</evidence>
<feature type="region of interest" description="Disordered" evidence="1">
    <location>
        <begin position="1"/>
        <end position="77"/>
    </location>
</feature>
<organism evidence="2 3">
    <name type="scientific">Dendrothele bispora (strain CBS 962.96)</name>
    <dbReference type="NCBI Taxonomy" id="1314807"/>
    <lineage>
        <taxon>Eukaryota</taxon>
        <taxon>Fungi</taxon>
        <taxon>Dikarya</taxon>
        <taxon>Basidiomycota</taxon>
        <taxon>Agaricomycotina</taxon>
        <taxon>Agaricomycetes</taxon>
        <taxon>Agaricomycetidae</taxon>
        <taxon>Agaricales</taxon>
        <taxon>Agaricales incertae sedis</taxon>
        <taxon>Dendrothele</taxon>
    </lineage>
</organism>
<dbReference type="OrthoDB" id="3020801at2759"/>
<feature type="compositionally biased region" description="Pro residues" evidence="1">
    <location>
        <begin position="28"/>
        <end position="40"/>
    </location>
</feature>
<reference evidence="2 3" key="1">
    <citation type="journal article" date="2019" name="Nat. Ecol. Evol.">
        <title>Megaphylogeny resolves global patterns of mushroom evolution.</title>
        <authorList>
            <person name="Varga T."/>
            <person name="Krizsan K."/>
            <person name="Foldi C."/>
            <person name="Dima B."/>
            <person name="Sanchez-Garcia M."/>
            <person name="Sanchez-Ramirez S."/>
            <person name="Szollosi G.J."/>
            <person name="Szarkandi J.G."/>
            <person name="Papp V."/>
            <person name="Albert L."/>
            <person name="Andreopoulos W."/>
            <person name="Angelini C."/>
            <person name="Antonin V."/>
            <person name="Barry K.W."/>
            <person name="Bougher N.L."/>
            <person name="Buchanan P."/>
            <person name="Buyck B."/>
            <person name="Bense V."/>
            <person name="Catcheside P."/>
            <person name="Chovatia M."/>
            <person name="Cooper J."/>
            <person name="Damon W."/>
            <person name="Desjardin D."/>
            <person name="Finy P."/>
            <person name="Geml J."/>
            <person name="Haridas S."/>
            <person name="Hughes K."/>
            <person name="Justo A."/>
            <person name="Karasinski D."/>
            <person name="Kautmanova I."/>
            <person name="Kiss B."/>
            <person name="Kocsube S."/>
            <person name="Kotiranta H."/>
            <person name="LaButti K.M."/>
            <person name="Lechner B.E."/>
            <person name="Liimatainen K."/>
            <person name="Lipzen A."/>
            <person name="Lukacs Z."/>
            <person name="Mihaltcheva S."/>
            <person name="Morgado L.N."/>
            <person name="Niskanen T."/>
            <person name="Noordeloos M.E."/>
            <person name="Ohm R.A."/>
            <person name="Ortiz-Santana B."/>
            <person name="Ovrebo C."/>
            <person name="Racz N."/>
            <person name="Riley R."/>
            <person name="Savchenko A."/>
            <person name="Shiryaev A."/>
            <person name="Soop K."/>
            <person name="Spirin V."/>
            <person name="Szebenyi C."/>
            <person name="Tomsovsky M."/>
            <person name="Tulloss R.E."/>
            <person name="Uehling J."/>
            <person name="Grigoriev I.V."/>
            <person name="Vagvolgyi C."/>
            <person name="Papp T."/>
            <person name="Martin F.M."/>
            <person name="Miettinen O."/>
            <person name="Hibbett D.S."/>
            <person name="Nagy L.G."/>
        </authorList>
    </citation>
    <scope>NUCLEOTIDE SEQUENCE [LARGE SCALE GENOMIC DNA]</scope>
    <source>
        <strain evidence="2 3">CBS 962.96</strain>
    </source>
</reference>
<dbReference type="Gene3D" id="3.60.130.30">
    <property type="match status" value="1"/>
</dbReference>
<keyword evidence="3" id="KW-1185">Reference proteome</keyword>
<evidence type="ECO:0000313" key="2">
    <source>
        <dbReference type="EMBL" id="THV07166.1"/>
    </source>
</evidence>
<dbReference type="EMBL" id="ML179039">
    <property type="protein sequence ID" value="THV07166.1"/>
    <property type="molecule type" value="Genomic_DNA"/>
</dbReference>
<sequence length="411" mass="46136">MHPPSPCDSLPSRAPPRQIVPLAELATLPPPPPPPSPVKPEPGMSKEEKKKLVSRNKRRIARANAQTASGTNIKRHAQKHIDKARETAIPAEYVAPPREAWTGSKLDNERGAEMSLDEVLAIDGMHLLEWDGSSSKIIRDSNDIPLVLLGPRIKAQNWSDMVDRISSLLEKAREDVHVNPEMLHQRHGNYISLNAGISLGGGQKRPSNLLPTSEHNGSILEELQSNPDVVKVAGYCDYLFRSYFPKLHQLYKKVLEIIIAEDPSLKRTFPNSQFASIRYNLKNAIDVPHRSFSNLSFGRCGIFACGNYNYKKSGHVVLWDLGLVIEFPPGTVVFIPDALLLYSTTKISTTTTSETRSLIMLYSDAALFRWVHNGGMTDRQFRENASEELKKEWDECRKNLILTAMDILRDF</sequence>
<protein>
    <submittedName>
        <fullName evidence="2">Uncharacterized protein</fullName>
    </submittedName>
</protein>
<gene>
    <name evidence="2" type="ORF">K435DRAFT_742811</name>
</gene>
<proteinExistence type="predicted"/>
<dbReference type="Proteomes" id="UP000297245">
    <property type="component" value="Unassembled WGS sequence"/>
</dbReference>
<feature type="compositionally biased region" description="Basic residues" evidence="1">
    <location>
        <begin position="52"/>
        <end position="61"/>
    </location>
</feature>
<accession>A0A4V4HIM0</accession>
<dbReference type="AlphaFoldDB" id="A0A4V4HIM0"/>